<dbReference type="RefSeq" id="WP_119669165.1">
    <property type="nucleotide sequence ID" value="NZ_QXED01000005.1"/>
</dbReference>
<gene>
    <name evidence="1" type="ORF">DYU11_18365</name>
</gene>
<protein>
    <submittedName>
        <fullName evidence="1">Uncharacterized protein</fullName>
    </submittedName>
</protein>
<comment type="caution">
    <text evidence="1">The sequence shown here is derived from an EMBL/GenBank/DDBJ whole genome shotgun (WGS) entry which is preliminary data.</text>
</comment>
<keyword evidence="2" id="KW-1185">Reference proteome</keyword>
<reference evidence="1 2" key="1">
    <citation type="submission" date="2018-08" db="EMBL/GenBank/DDBJ databases">
        <title>Fibrisoma montanum sp. nov., isolated from Danxia mountain soil.</title>
        <authorList>
            <person name="Huang Y."/>
        </authorList>
    </citation>
    <scope>NUCLEOTIDE SEQUENCE [LARGE SCALE GENOMIC DNA]</scope>
    <source>
        <strain evidence="1 2">HYT19</strain>
    </source>
</reference>
<dbReference type="EMBL" id="QXED01000005">
    <property type="protein sequence ID" value="RIV21371.1"/>
    <property type="molecule type" value="Genomic_DNA"/>
</dbReference>
<sequence>MLENYVAIAQAIKDQAPGILWFDLDKGQVENPENFNSLIVPAVLIGTSEVDWKNLRGLSQEGDGKITVKLVLRLSHQTHLTDPLLLANLKDIELANEINLAVSQVPGVVGRRHSNDYPAGMFYVVEQIYDCSFKFGPNLKAVPVTAKINPFLHNPSVA</sequence>
<dbReference type="Proteomes" id="UP000283523">
    <property type="component" value="Unassembled WGS sequence"/>
</dbReference>
<dbReference type="OrthoDB" id="962554at2"/>
<dbReference type="AlphaFoldDB" id="A0A418M6B4"/>
<proteinExistence type="predicted"/>
<accession>A0A418M6B4</accession>
<evidence type="ECO:0000313" key="1">
    <source>
        <dbReference type="EMBL" id="RIV21371.1"/>
    </source>
</evidence>
<name>A0A418M6B4_9BACT</name>
<evidence type="ECO:0000313" key="2">
    <source>
        <dbReference type="Proteomes" id="UP000283523"/>
    </source>
</evidence>
<organism evidence="1 2">
    <name type="scientific">Fibrisoma montanum</name>
    <dbReference type="NCBI Taxonomy" id="2305895"/>
    <lineage>
        <taxon>Bacteria</taxon>
        <taxon>Pseudomonadati</taxon>
        <taxon>Bacteroidota</taxon>
        <taxon>Cytophagia</taxon>
        <taxon>Cytophagales</taxon>
        <taxon>Spirosomataceae</taxon>
        <taxon>Fibrisoma</taxon>
    </lineage>
</organism>